<dbReference type="HOGENOM" id="CLU_2163247_0_0_1"/>
<dbReference type="KEGG" id="gtt:GUITHDRAFT_150608"/>
<evidence type="ECO:0000313" key="3">
    <source>
        <dbReference type="EnsemblProtists" id="EKX52635"/>
    </source>
</evidence>
<proteinExistence type="predicted"/>
<keyword evidence="4" id="KW-1185">Reference proteome</keyword>
<keyword evidence="1" id="KW-0472">Membrane</keyword>
<name>L1JWP7_GUITC</name>
<dbReference type="PaxDb" id="55529-EKX52635"/>
<evidence type="ECO:0000313" key="2">
    <source>
        <dbReference type="EMBL" id="EKX52635.1"/>
    </source>
</evidence>
<keyword evidence="1" id="KW-0812">Transmembrane</keyword>
<evidence type="ECO:0000256" key="1">
    <source>
        <dbReference type="SAM" id="Phobius"/>
    </source>
</evidence>
<sequence length="111" mass="12231">MAKQRYRTDGSGHYTTAGAMASSKEEFSGNFYMKFLAFVALALCVVGMAFVVMNHWLATLPSKEPPPMMPGQPMQSKARMPGDFPTNFMLGGAGNTVFKGLTRVHHYHVNK</sequence>
<dbReference type="GeneID" id="17309430"/>
<evidence type="ECO:0000313" key="4">
    <source>
        <dbReference type="Proteomes" id="UP000011087"/>
    </source>
</evidence>
<reference evidence="4" key="2">
    <citation type="submission" date="2012-11" db="EMBL/GenBank/DDBJ databases">
        <authorList>
            <person name="Kuo A."/>
            <person name="Curtis B.A."/>
            <person name="Tanifuji G."/>
            <person name="Burki F."/>
            <person name="Gruber A."/>
            <person name="Irimia M."/>
            <person name="Maruyama S."/>
            <person name="Arias M.C."/>
            <person name="Ball S.G."/>
            <person name="Gile G.H."/>
            <person name="Hirakawa Y."/>
            <person name="Hopkins J.F."/>
            <person name="Rensing S.A."/>
            <person name="Schmutz J."/>
            <person name="Symeonidi A."/>
            <person name="Elias M."/>
            <person name="Eveleigh R.J."/>
            <person name="Herman E.K."/>
            <person name="Klute M.J."/>
            <person name="Nakayama T."/>
            <person name="Obornik M."/>
            <person name="Reyes-Prieto A."/>
            <person name="Armbrust E.V."/>
            <person name="Aves S.J."/>
            <person name="Beiko R.G."/>
            <person name="Coutinho P."/>
            <person name="Dacks J.B."/>
            <person name="Durnford D.G."/>
            <person name="Fast N.M."/>
            <person name="Green B.R."/>
            <person name="Grisdale C."/>
            <person name="Hempe F."/>
            <person name="Henrissat B."/>
            <person name="Hoppner M.P."/>
            <person name="Ishida K.-I."/>
            <person name="Kim E."/>
            <person name="Koreny L."/>
            <person name="Kroth P.G."/>
            <person name="Liu Y."/>
            <person name="Malik S.-B."/>
            <person name="Maier U.G."/>
            <person name="McRose D."/>
            <person name="Mock T."/>
            <person name="Neilson J.A."/>
            <person name="Onodera N.T."/>
            <person name="Poole A.M."/>
            <person name="Pritham E.J."/>
            <person name="Richards T.A."/>
            <person name="Rocap G."/>
            <person name="Roy S.W."/>
            <person name="Sarai C."/>
            <person name="Schaack S."/>
            <person name="Shirato S."/>
            <person name="Slamovits C.H."/>
            <person name="Spencer D.F."/>
            <person name="Suzuki S."/>
            <person name="Worden A.Z."/>
            <person name="Zauner S."/>
            <person name="Barry K."/>
            <person name="Bell C."/>
            <person name="Bharti A.K."/>
            <person name="Crow J.A."/>
            <person name="Grimwood J."/>
            <person name="Kramer R."/>
            <person name="Lindquist E."/>
            <person name="Lucas S."/>
            <person name="Salamov A."/>
            <person name="McFadden G.I."/>
            <person name="Lane C.E."/>
            <person name="Keeling P.J."/>
            <person name="Gray M.W."/>
            <person name="Grigoriev I.V."/>
            <person name="Archibald J.M."/>
        </authorList>
    </citation>
    <scope>NUCLEOTIDE SEQUENCE</scope>
    <source>
        <strain evidence="4">CCMP2712</strain>
    </source>
</reference>
<protein>
    <recommendedName>
        <fullName evidence="5">Transmembrane protein</fullName>
    </recommendedName>
</protein>
<organism evidence="2">
    <name type="scientific">Guillardia theta (strain CCMP2712)</name>
    <name type="common">Cryptophyte</name>
    <dbReference type="NCBI Taxonomy" id="905079"/>
    <lineage>
        <taxon>Eukaryota</taxon>
        <taxon>Cryptophyceae</taxon>
        <taxon>Pyrenomonadales</taxon>
        <taxon>Geminigeraceae</taxon>
        <taxon>Guillardia</taxon>
    </lineage>
</organism>
<dbReference type="Proteomes" id="UP000011087">
    <property type="component" value="Unassembled WGS sequence"/>
</dbReference>
<dbReference type="EnsemblProtists" id="EKX52635">
    <property type="protein sequence ID" value="EKX52635"/>
    <property type="gene ID" value="GUITHDRAFT_150608"/>
</dbReference>
<keyword evidence="1" id="KW-1133">Transmembrane helix</keyword>
<accession>L1JWP7</accession>
<reference evidence="2 4" key="1">
    <citation type="journal article" date="2012" name="Nature">
        <title>Algal genomes reveal evolutionary mosaicism and the fate of nucleomorphs.</title>
        <authorList>
            <consortium name="DOE Joint Genome Institute"/>
            <person name="Curtis B.A."/>
            <person name="Tanifuji G."/>
            <person name="Burki F."/>
            <person name="Gruber A."/>
            <person name="Irimia M."/>
            <person name="Maruyama S."/>
            <person name="Arias M.C."/>
            <person name="Ball S.G."/>
            <person name="Gile G.H."/>
            <person name="Hirakawa Y."/>
            <person name="Hopkins J.F."/>
            <person name="Kuo A."/>
            <person name="Rensing S.A."/>
            <person name="Schmutz J."/>
            <person name="Symeonidi A."/>
            <person name="Elias M."/>
            <person name="Eveleigh R.J."/>
            <person name="Herman E.K."/>
            <person name="Klute M.J."/>
            <person name="Nakayama T."/>
            <person name="Obornik M."/>
            <person name="Reyes-Prieto A."/>
            <person name="Armbrust E.V."/>
            <person name="Aves S.J."/>
            <person name="Beiko R.G."/>
            <person name="Coutinho P."/>
            <person name="Dacks J.B."/>
            <person name="Durnford D.G."/>
            <person name="Fast N.M."/>
            <person name="Green B.R."/>
            <person name="Grisdale C.J."/>
            <person name="Hempel F."/>
            <person name="Henrissat B."/>
            <person name="Hoppner M.P."/>
            <person name="Ishida K."/>
            <person name="Kim E."/>
            <person name="Koreny L."/>
            <person name="Kroth P.G."/>
            <person name="Liu Y."/>
            <person name="Malik S.B."/>
            <person name="Maier U.G."/>
            <person name="McRose D."/>
            <person name="Mock T."/>
            <person name="Neilson J.A."/>
            <person name="Onodera N.T."/>
            <person name="Poole A.M."/>
            <person name="Pritham E.J."/>
            <person name="Richards T.A."/>
            <person name="Rocap G."/>
            <person name="Roy S.W."/>
            <person name="Sarai C."/>
            <person name="Schaack S."/>
            <person name="Shirato S."/>
            <person name="Slamovits C.H."/>
            <person name="Spencer D.F."/>
            <person name="Suzuki S."/>
            <person name="Worden A.Z."/>
            <person name="Zauner S."/>
            <person name="Barry K."/>
            <person name="Bell C."/>
            <person name="Bharti A.K."/>
            <person name="Crow J.A."/>
            <person name="Grimwood J."/>
            <person name="Kramer R."/>
            <person name="Lindquist E."/>
            <person name="Lucas S."/>
            <person name="Salamov A."/>
            <person name="McFadden G.I."/>
            <person name="Lane C.E."/>
            <person name="Keeling P.J."/>
            <person name="Gray M.W."/>
            <person name="Grigoriev I.V."/>
            <person name="Archibald J.M."/>
        </authorList>
    </citation>
    <scope>NUCLEOTIDE SEQUENCE</scope>
    <source>
        <strain evidence="2 4">CCMP2712</strain>
    </source>
</reference>
<dbReference type="AlphaFoldDB" id="L1JWP7"/>
<reference evidence="3" key="3">
    <citation type="submission" date="2015-06" db="UniProtKB">
        <authorList>
            <consortium name="EnsemblProtists"/>
        </authorList>
    </citation>
    <scope>IDENTIFICATION</scope>
</reference>
<dbReference type="EMBL" id="JH992972">
    <property type="protein sequence ID" value="EKX52635.1"/>
    <property type="molecule type" value="Genomic_DNA"/>
</dbReference>
<gene>
    <name evidence="2" type="ORF">GUITHDRAFT_150608</name>
</gene>
<evidence type="ECO:0008006" key="5">
    <source>
        <dbReference type="Google" id="ProtNLM"/>
    </source>
</evidence>
<dbReference type="RefSeq" id="XP_005839615.1">
    <property type="nucleotide sequence ID" value="XM_005839558.1"/>
</dbReference>
<feature type="transmembrane region" description="Helical" evidence="1">
    <location>
        <begin position="31"/>
        <end position="53"/>
    </location>
</feature>